<gene>
    <name evidence="2" type="ORF">BCU17_02085</name>
</gene>
<evidence type="ECO:0000313" key="2">
    <source>
        <dbReference type="EMBL" id="PMJ68590.1"/>
    </source>
</evidence>
<protein>
    <recommendedName>
        <fullName evidence="4">DUF4381 domain-containing protein</fullName>
    </recommendedName>
</protein>
<keyword evidence="1" id="KW-0812">Transmembrane</keyword>
<dbReference type="AlphaFoldDB" id="A0A2N7FH25"/>
<keyword evidence="1" id="KW-1133">Transmembrane helix</keyword>
<keyword evidence="1" id="KW-0472">Membrane</keyword>
<dbReference type="EMBL" id="MCWU01000013">
    <property type="protein sequence ID" value="PMJ68590.1"/>
    <property type="molecule type" value="Genomic_DNA"/>
</dbReference>
<dbReference type="RefSeq" id="WP_102515863.1">
    <property type="nucleotide sequence ID" value="NZ_CAWNSM010000013.1"/>
</dbReference>
<evidence type="ECO:0000256" key="1">
    <source>
        <dbReference type="SAM" id="Phobius"/>
    </source>
</evidence>
<sequence>MSDNRMLLKSFIDPVANIDVSWLPSTVGWKVVFILTMSWVVWKSFQFLRIYKVNKYRRVAVRTINASRGNVEGHAKGSGELQQELRRINRVVKRVACCSFPKSKVAMLSGDEWSEFLTDSSQRAVFNHALLSQWQSDIYKASSDYDWTDRELSEIRTSSVIWIKTHTRASNDRI</sequence>
<comment type="caution">
    <text evidence="2">The sequence shown here is derived from an EMBL/GenBank/DDBJ whole genome shotgun (WGS) entry which is preliminary data.</text>
</comment>
<evidence type="ECO:0008006" key="4">
    <source>
        <dbReference type="Google" id="ProtNLM"/>
    </source>
</evidence>
<name>A0A2N7FH25_VIBSP</name>
<dbReference type="Proteomes" id="UP000235330">
    <property type="component" value="Unassembled WGS sequence"/>
</dbReference>
<evidence type="ECO:0000313" key="3">
    <source>
        <dbReference type="Proteomes" id="UP000235330"/>
    </source>
</evidence>
<feature type="transmembrane region" description="Helical" evidence="1">
    <location>
        <begin position="20"/>
        <end position="42"/>
    </location>
</feature>
<accession>A0A2N7FH25</accession>
<dbReference type="InterPro" id="IPR025489">
    <property type="entry name" value="DUF4381"/>
</dbReference>
<reference evidence="3" key="1">
    <citation type="submission" date="2016-07" db="EMBL/GenBank/DDBJ databases">
        <title>Nontailed viruses are major unrecognized killers of bacteria in the ocean.</title>
        <authorList>
            <person name="Kauffman K."/>
            <person name="Hussain F."/>
            <person name="Yang J."/>
            <person name="Arevalo P."/>
            <person name="Brown J."/>
            <person name="Cutler M."/>
            <person name="Kelly L."/>
            <person name="Polz M.F."/>
        </authorList>
    </citation>
    <scope>NUCLEOTIDE SEQUENCE [LARGE SCALE GENOMIC DNA]</scope>
    <source>
        <strain evidence="3">10N.261.55.E11</strain>
    </source>
</reference>
<proteinExistence type="predicted"/>
<organism evidence="2 3">
    <name type="scientific">Vibrio splendidus</name>
    <dbReference type="NCBI Taxonomy" id="29497"/>
    <lineage>
        <taxon>Bacteria</taxon>
        <taxon>Pseudomonadati</taxon>
        <taxon>Pseudomonadota</taxon>
        <taxon>Gammaproteobacteria</taxon>
        <taxon>Vibrionales</taxon>
        <taxon>Vibrionaceae</taxon>
        <taxon>Vibrio</taxon>
    </lineage>
</organism>
<dbReference type="Pfam" id="PF14316">
    <property type="entry name" value="DUF4381"/>
    <property type="match status" value="1"/>
</dbReference>